<comment type="caution">
    <text evidence="2">The sequence shown here is derived from an EMBL/GenBank/DDBJ whole genome shotgun (WGS) entry which is preliminary data.</text>
</comment>
<gene>
    <name evidence="2" type="ORF">PGT21_013229</name>
    <name evidence="3" type="ORF">PGTUg99_019253</name>
</gene>
<dbReference type="PANTHER" id="PTHR35711:SF1">
    <property type="entry name" value="ECTODERMAL, ISOFORM F"/>
    <property type="match status" value="1"/>
</dbReference>
<accession>A0A5B0MKU6</accession>
<evidence type="ECO:0000313" key="5">
    <source>
        <dbReference type="Proteomes" id="UP000325313"/>
    </source>
</evidence>
<proteinExistence type="predicted"/>
<evidence type="ECO:0000313" key="3">
    <source>
        <dbReference type="EMBL" id="KAA1126777.1"/>
    </source>
</evidence>
<feature type="compositionally biased region" description="Basic residues" evidence="1">
    <location>
        <begin position="89"/>
        <end position="100"/>
    </location>
</feature>
<dbReference type="EMBL" id="VSWC01000145">
    <property type="protein sequence ID" value="KAA1076609.1"/>
    <property type="molecule type" value="Genomic_DNA"/>
</dbReference>
<dbReference type="Proteomes" id="UP000325313">
    <property type="component" value="Unassembled WGS sequence"/>
</dbReference>
<organism evidence="2 4">
    <name type="scientific">Puccinia graminis f. sp. tritici</name>
    <dbReference type="NCBI Taxonomy" id="56615"/>
    <lineage>
        <taxon>Eukaryota</taxon>
        <taxon>Fungi</taxon>
        <taxon>Dikarya</taxon>
        <taxon>Basidiomycota</taxon>
        <taxon>Pucciniomycotina</taxon>
        <taxon>Pucciniomycetes</taxon>
        <taxon>Pucciniales</taxon>
        <taxon>Pucciniaceae</taxon>
        <taxon>Puccinia</taxon>
    </lineage>
</organism>
<feature type="compositionally biased region" description="Low complexity" evidence="1">
    <location>
        <begin position="830"/>
        <end position="849"/>
    </location>
</feature>
<feature type="compositionally biased region" description="Acidic residues" evidence="1">
    <location>
        <begin position="920"/>
        <end position="947"/>
    </location>
</feature>
<dbReference type="AlphaFoldDB" id="A0A5B0MKU6"/>
<feature type="compositionally biased region" description="Pro residues" evidence="1">
    <location>
        <begin position="796"/>
        <end position="805"/>
    </location>
</feature>
<dbReference type="Proteomes" id="UP000324748">
    <property type="component" value="Unassembled WGS sequence"/>
</dbReference>
<feature type="compositionally biased region" description="Low complexity" evidence="1">
    <location>
        <begin position="42"/>
        <end position="57"/>
    </location>
</feature>
<dbReference type="EMBL" id="VDEP01000170">
    <property type="protein sequence ID" value="KAA1126777.1"/>
    <property type="molecule type" value="Genomic_DNA"/>
</dbReference>
<feature type="region of interest" description="Disordered" evidence="1">
    <location>
        <begin position="538"/>
        <end position="559"/>
    </location>
</feature>
<feature type="compositionally biased region" description="Polar residues" evidence="1">
    <location>
        <begin position="119"/>
        <end position="138"/>
    </location>
</feature>
<evidence type="ECO:0000313" key="4">
    <source>
        <dbReference type="Proteomes" id="UP000324748"/>
    </source>
</evidence>
<feature type="compositionally biased region" description="Low complexity" evidence="1">
    <location>
        <begin position="856"/>
        <end position="873"/>
    </location>
</feature>
<feature type="compositionally biased region" description="Acidic residues" evidence="1">
    <location>
        <begin position="223"/>
        <end position="235"/>
    </location>
</feature>
<dbReference type="OrthoDB" id="2507265at2759"/>
<feature type="region of interest" description="Disordered" evidence="1">
    <location>
        <begin position="37"/>
        <end position="138"/>
    </location>
</feature>
<feature type="region of interest" description="Disordered" evidence="1">
    <location>
        <begin position="211"/>
        <end position="238"/>
    </location>
</feature>
<feature type="compositionally biased region" description="Basic and acidic residues" evidence="1">
    <location>
        <begin position="72"/>
        <end position="86"/>
    </location>
</feature>
<evidence type="ECO:0000256" key="1">
    <source>
        <dbReference type="SAM" id="MobiDB-lite"/>
    </source>
</evidence>
<reference evidence="4 5" key="1">
    <citation type="submission" date="2019-05" db="EMBL/GenBank/DDBJ databases">
        <title>Emergence of the Ug99 lineage of the wheat stem rust pathogen through somatic hybridization.</title>
        <authorList>
            <person name="Li F."/>
            <person name="Upadhyaya N.M."/>
            <person name="Sperschneider J."/>
            <person name="Matny O."/>
            <person name="Nguyen-Phuc H."/>
            <person name="Mago R."/>
            <person name="Raley C."/>
            <person name="Miller M.E."/>
            <person name="Silverstein K.A.T."/>
            <person name="Henningsen E."/>
            <person name="Hirsch C.D."/>
            <person name="Visser B."/>
            <person name="Pretorius Z.A."/>
            <person name="Steffenson B.J."/>
            <person name="Schwessinger B."/>
            <person name="Dodds P.N."/>
            <person name="Figueroa M."/>
        </authorList>
    </citation>
    <scope>NUCLEOTIDE SEQUENCE [LARGE SCALE GENOMIC DNA]</scope>
    <source>
        <strain evidence="2">21-0</strain>
        <strain evidence="3 5">Ug99</strain>
    </source>
</reference>
<name>A0A5B0MKU6_PUCGR</name>
<feature type="compositionally biased region" description="Acidic residues" evidence="1">
    <location>
        <begin position="729"/>
        <end position="739"/>
    </location>
</feature>
<feature type="compositionally biased region" description="Acidic residues" evidence="1">
    <location>
        <begin position="542"/>
        <end position="551"/>
    </location>
</feature>
<feature type="region of interest" description="Disordered" evidence="1">
    <location>
        <begin position="724"/>
        <end position="979"/>
    </location>
</feature>
<keyword evidence="4" id="KW-1185">Reference proteome</keyword>
<feature type="compositionally biased region" description="Low complexity" evidence="1">
    <location>
        <begin position="101"/>
        <end position="118"/>
    </location>
</feature>
<sequence>MKTTNNNNTTTTTTTTVFQLSKIHRLIRPLKSSISSLETQLNQQQNRKQQQQQQQQQNKKKKKKNSFYSEPKSNKRSLEEDLEFNHTRSNYHHHQKKYKRSNNNQQQQRKTTSKSKTNPISSPIFNSTPAITTTNRPFNSQDNQLIELETQIKIDKLILAYKNILDAVYPTTTTTTTTSSSSSSPAEHQISKLSTICARVIGQFIERAIELETNQDGKNPGNPDDDDEDEEEEQEAPISLFTELDWKTSVMDEWYDAIPLLYRRYALAQHALTMILRAFPIQEPPTSKMQAKRNGHQNGPNNGIMSYQQKIIQAIHGLHRSYTTPFIQSQALLILPSLFSLPTRTWFEIYDDYQHKFELVDRFVDRLIEVEEGRTFLEICSDREMVGFIDLTIDRLGAWAIESWLGQRESLICSRTRWRRGREARQAGLESSDSEAGMEEEAIVEYDRQSSSIVLKWINSLVVACLPSSIHCAPARRQLNAISRLLFDSLISHTSSSTIKECSKADNNFLGLLSITVESHRLTLFGLPMFNTGSVERVRREEEEEEEEDVGGEGAKWSSGHAPMRLQVLIDKLGGGEERNEGKMFNKAAKLFFRGHRSTRLLAVLPGLLSCQDRAVIPGLEQLFQSVVEGSYALERLAKGWVESLLQSDPASWWRVPSDHSHPPPPAHLDDEDEDLSLQPVSVAHDVRRWLENWLGLLDNAEKVRATMDDEHEPDPSSLHLLEDHQEQEQEEQEEEEEDIKPSPSCTCSQVPLVILPEGEEQEEKPEIQENSNPPVGKKKQQQRPGSSKVRVVVPLPNPLPPPAQAPRRKKRARSARLSLPSSRRKKSRTPATSSNTLSNTSATTPNTTGNKLLGSTVTPTSTNTNTNALTPSGSGGARRQIKSQTRRTGSMKIGGSKTGGAGNPVESRTRCRRRRLEEENQEEELDPKDQVDEQDEDEDDDDDFDAMDLLACKPRTSSVFTTPTPSHTSTSTSTLPPH</sequence>
<protein>
    <submittedName>
        <fullName evidence="2">Uncharacterized protein</fullName>
    </submittedName>
</protein>
<evidence type="ECO:0000313" key="2">
    <source>
        <dbReference type="EMBL" id="KAA1076609.1"/>
    </source>
</evidence>
<feature type="compositionally biased region" description="Low complexity" evidence="1">
    <location>
        <begin position="955"/>
        <end position="979"/>
    </location>
</feature>
<dbReference type="PANTHER" id="PTHR35711">
    <property type="entry name" value="EXPRESSED PROTEIN"/>
    <property type="match status" value="1"/>
</dbReference>